<name>A0A1U9MBS9_9HYPH</name>
<dbReference type="AlphaFoldDB" id="A0A1U9MBS9"/>
<sequence>MSIERLKIIGYITDMSKQMNEMAINVDSPFLAFLLDMVAKEGQNILKNSESSQKISDSN</sequence>
<gene>
    <name evidence="1" type="ORF">BBC0178_013270</name>
</gene>
<protein>
    <submittedName>
        <fullName evidence="1">Uncharacterized protein</fullName>
    </submittedName>
</protein>
<dbReference type="EMBL" id="CP015820">
    <property type="protein sequence ID" value="AQT42793.1"/>
    <property type="molecule type" value="Genomic_DNA"/>
</dbReference>
<evidence type="ECO:0000313" key="1">
    <source>
        <dbReference type="EMBL" id="AQT42793.1"/>
    </source>
</evidence>
<keyword evidence="2" id="KW-1185">Reference proteome</keyword>
<reference evidence="1 2" key="1">
    <citation type="submission" date="2016-11" db="EMBL/GenBank/DDBJ databases">
        <title>Comparative genomics of Bartonella apis.</title>
        <authorList>
            <person name="Engel P."/>
        </authorList>
    </citation>
    <scope>NUCLEOTIDE SEQUENCE [LARGE SCALE GENOMIC DNA]</scope>
    <source>
        <strain evidence="1 2">BBC0178</strain>
    </source>
</reference>
<dbReference type="Proteomes" id="UP000189660">
    <property type="component" value="Chromosome"/>
</dbReference>
<dbReference type="KEGG" id="bapa:BBC0178_013270"/>
<organism evidence="1 2">
    <name type="scientific">Bartonella apihabitans</name>
    <dbReference type="NCBI Taxonomy" id="2750929"/>
    <lineage>
        <taxon>Bacteria</taxon>
        <taxon>Pseudomonadati</taxon>
        <taxon>Pseudomonadota</taxon>
        <taxon>Alphaproteobacteria</taxon>
        <taxon>Hyphomicrobiales</taxon>
        <taxon>Bartonellaceae</taxon>
        <taxon>Bartonella</taxon>
    </lineage>
</organism>
<dbReference type="OrthoDB" id="7923858at2"/>
<proteinExistence type="predicted"/>
<accession>A0A1U9MBS9</accession>
<evidence type="ECO:0000313" key="2">
    <source>
        <dbReference type="Proteomes" id="UP000189660"/>
    </source>
</evidence>